<proteinExistence type="predicted"/>
<evidence type="ECO:0000313" key="1">
    <source>
        <dbReference type="EMBL" id="KAH0813357.1"/>
    </source>
</evidence>
<reference evidence="1" key="2">
    <citation type="submission" date="2021-08" db="EMBL/GenBank/DDBJ databases">
        <authorList>
            <person name="Eriksson T."/>
        </authorList>
    </citation>
    <scope>NUCLEOTIDE SEQUENCE</scope>
    <source>
        <strain evidence="1">Stoneville</strain>
        <tissue evidence="1">Whole head</tissue>
    </source>
</reference>
<reference evidence="1" key="1">
    <citation type="journal article" date="2020" name="J Insects Food Feed">
        <title>The yellow mealworm (Tenebrio molitor) genome: a resource for the emerging insects as food and feed industry.</title>
        <authorList>
            <person name="Eriksson T."/>
            <person name="Andere A."/>
            <person name="Kelstrup H."/>
            <person name="Emery V."/>
            <person name="Picard C."/>
        </authorList>
    </citation>
    <scope>NUCLEOTIDE SEQUENCE</scope>
    <source>
        <strain evidence="1">Stoneville</strain>
        <tissue evidence="1">Whole head</tissue>
    </source>
</reference>
<dbReference type="Proteomes" id="UP000719412">
    <property type="component" value="Unassembled WGS sequence"/>
</dbReference>
<evidence type="ECO:0000313" key="2">
    <source>
        <dbReference type="Proteomes" id="UP000719412"/>
    </source>
</evidence>
<organism evidence="1 2">
    <name type="scientific">Tenebrio molitor</name>
    <name type="common">Yellow mealworm beetle</name>
    <dbReference type="NCBI Taxonomy" id="7067"/>
    <lineage>
        <taxon>Eukaryota</taxon>
        <taxon>Metazoa</taxon>
        <taxon>Ecdysozoa</taxon>
        <taxon>Arthropoda</taxon>
        <taxon>Hexapoda</taxon>
        <taxon>Insecta</taxon>
        <taxon>Pterygota</taxon>
        <taxon>Neoptera</taxon>
        <taxon>Endopterygota</taxon>
        <taxon>Coleoptera</taxon>
        <taxon>Polyphaga</taxon>
        <taxon>Cucujiformia</taxon>
        <taxon>Tenebrionidae</taxon>
        <taxon>Tenebrio</taxon>
    </lineage>
</organism>
<comment type="caution">
    <text evidence="1">The sequence shown here is derived from an EMBL/GenBank/DDBJ whole genome shotgun (WGS) entry which is preliminary data.</text>
</comment>
<keyword evidence="2" id="KW-1185">Reference proteome</keyword>
<protein>
    <submittedName>
        <fullName evidence="1">Uncharacterized protein</fullName>
    </submittedName>
</protein>
<sequence length="139" mass="15602">MQPDDKAIRDEERNAKFLFHPSPSTVLYGNEACTVVPTKPVVWCHRNKSKSTNPHDDFSVVEANSTIRYGLDVRRIVPFRMSSSACGRPLMTTVSNINKRHGRVSACHLNKAAALLLRSRDTYYVLDVSNVHVDAGFTK</sequence>
<accession>A0A8J6HFC5</accession>
<dbReference type="EMBL" id="JABDTM020025367">
    <property type="protein sequence ID" value="KAH0813357.1"/>
    <property type="molecule type" value="Genomic_DNA"/>
</dbReference>
<gene>
    <name evidence="1" type="ORF">GEV33_009434</name>
</gene>
<dbReference type="AlphaFoldDB" id="A0A8J6HFC5"/>
<name>A0A8J6HFC5_TENMO</name>